<evidence type="ECO:0000256" key="6">
    <source>
        <dbReference type="ARBA" id="ARBA00023170"/>
    </source>
</evidence>
<keyword evidence="3 8" id="KW-0812">Transmembrane</keyword>
<evidence type="ECO:0000313" key="10">
    <source>
        <dbReference type="Proteomes" id="UP000719412"/>
    </source>
</evidence>
<feature type="transmembrane region" description="Helical" evidence="8">
    <location>
        <begin position="1820"/>
        <end position="1841"/>
    </location>
</feature>
<keyword evidence="2" id="KW-1003">Cell membrane</keyword>
<keyword evidence="10" id="KW-1185">Reference proteome</keyword>
<feature type="transmembrane region" description="Helical" evidence="8">
    <location>
        <begin position="309"/>
        <end position="326"/>
    </location>
</feature>
<sequence length="3213" mass="375717">MSLLLSTFTTIQLALRIVMDVDLYLSITFCLMVVTLTKQNRWYQLIDNLKEVRCETYSRSLRYVPFYTILLMFWIAAIFTIYVWIGTLGWSFLQAYTIECLQIYYQFYSVLVANMVLRMLLRRYHQQKALLRSHPDPTKQLFILARVKRNLFILKHTVAIFNEIFGWTLLLSVVFGVSRSLVYIDLSVKDSTVRPNTSEFIPLLISRLSIIVLFWILFLQTMILCDSILTEFDEIFLLLLTILVKLNSTVQFHQTNLGPAIKTFKTLTSVVKLATMDMKIVALSFKIGKWLSLTPSSFENRVPTTFQKLYLFVTITFYTVGVMYSLYERTYLYQTLPKVQACLRLIMDIVLYTHNAHSLITVMVLRRRRWFALVKNLTMTCPKIQKRRHHLFIFVLTQVLFCASCVLVASAWMGIVGIGFLKLFFVENFQVYSLFFCVTFACVILTLLLERYRHQCYLLIERTPRPRKHSIHLDQVRRNLFHLKEAVVTFNDIFGWTILLTVFFAGARSLMYLDVMIKNTYHKYESHNSIWNTLHFVSNMFMAFMFWEFQVGLLLIIFLCDTIQKEFDKIVTLTYRLDTLAILNHDCDIREFRDAIQDYRPSFTAARGCMFAFVAVVLTMEIYYKTPFYTKYNYIKLAAKLMGDGSFYIFAYYTMMVLRFWIRDQWCRLVQQMPNAATTETTYTNFVVVHVIFLSSMVYGIYLWSKILKSEFIKQFSIDMFLYYSKFLYNYLVYAVLKLILIRYKRLSEELLQFSHTTKHGRVKDLSFMARRRFLPWKKSSPFVSLILRLLIDFTLYAHNCYSVVMMMFLKRDRWFALTDKLRQVDAADNDKHYHFVFILMHLTYAACLAVLSYNWIESFGLQLLRFYLVEYFQMYSLFFYLVLEHTLLIAVLKRYRRQKLLIQRSKKRIHKLILKKIKCNLLLLKETVNVFNDIFGWQILFSIMYIVVRSLMFIMISLNNIRVNFDNKTISFTSNVIANITQLIVFFAIALRCDFVSKEFDKILTVAREMEITDVVVDGVVDNGTFLGTRNQWFALTDKLRQVDAADSERHYYFVFVLAHLTYAGCLTILSYSWIESFKSKFLRMFVVEYFQMYSLFFYVVLEHTVLKALLKRYRRQKQLMLRNKKQIHKQILKKIKFNLLLLKETVNVFNDIFGWQILFSIMYVVLRSLLVFALSLNNGNPKIDSNTISINFIANTSTMLIFWIGFLAIAMMCDLVSKEFDKILIVACEMEVTDVVVDGVVDNGTFLSAILNFRPSFTAVKVEMVVKILNTLFTHGKFFALTPSSLENRKPSLLQKLHLLLAILFYGIGVIYSLHCRKSFYSSLSSVTLLLRLLTDIILYAHIYHSLVAVMLLKRTQWFALADKLKQVDGTDRDKHCYVVFFFSQLAYAACAILISYTWLEADTLEVVQMFLVETLETYTLFFYLPLEYIVLLAILMKYRRQKLLLRKNKHLDKVKCNLLVLKEAVDVFNDIFGWEILFNISYLVVRSLTFFTLLFNSTLLKFNYKGIASLKNFAANISMLSLFWIGFIGGAVVCDFVLNEFDKILTVACEIGISDEVFHRTFLSSILSTVFTVGKFLALTPSSLENRNPTVFQKLYLLLMILFYAIGVVYSLHARKTFYSSLSTISFILRLMNDVTLYAHSCYSVTVMMLFKRTQWFALTDKLKQLDAAGSDRHCHLVFFLTHLAYMASLALLTYTWMDSISVEFVKMFLVEYLQMYSLFFYMLFGYVVLTTLFKKYRRQKLQLRNKKQIHKQLLKKVRCNLLLLREIVNVFNEIFGWEILLSMMFIVLRSLLLLTVSFQSSLPNFKKETTGTSINFVANINMLLLFWIGFFGIAVMCDFVSKEFDKILTVACEMETSEVVVDGVFDNGTFLSSVLNYRPNFTAARFCSINRSIIFSVLNSFTTFLLNKVELIQFPLFKFISYTNVDKCLDELNEGESNSVRVVLLQTEQHRIETRDFAEILINRVQRHRKLQVEQKFLNDSATKWTGLGSVKTHLVVAWNEQALNRFLDVNYEIVVPKARHFYKIFFVEDVPISRRTFVRFWQDFGVLDVCFCERGTHYVFWPLIGNADGTWGSLTTHDSPDRDNFNGFPLKICMFSRPPTATIDIPKLLKFNPIYANLPPDAVVGLDGLIIRTMAENLNFRIDMVGGLGAENFGWVMGNGTITGTLGTVANRQAHISTNGRFVMNYGTREVEFTVPYDTDAMCAIVPKSKRVPQWVMIFTCFDTLTWCAIYVVFAVCTVLWYFSEPRKEWMVVAWEMYCIFRGIPVKMVPTIGQMFFLFWCMVFSIIILSLIQGSFFKAFTTPTYYKEIDTLEELDATNYPIASNFYRFDSDGSELMARLKKKRVKSQPQLFDATAYSRNLAKVERKRDLESYVKTHYLDEDGTPLLHIVNECFTSYFISYIVPRGSALLHIFDRVILKFVESGLTTKWYRDIEDSMLLERLIKLNKNKTLWAPFSLRDLQGAFSVWIIMSLFTMLVFFCELRSIPVVKMCFRLLQMTFSIGQIFAVTPSSVDAPLISSNQKIRAIVVLTTLLSISVATLLYKNLYSHFIHIKRVICVSSDVIRQMFYFLIVTDVNFFKRDQWTKLLKNLKITKPDSCNCKRPKDYIILIFAHVAFLAAICYTIVLWMVVFDKTYFFAYGVDHFRNYIQYIYDFLICVIVKMLLARYHSLSKKLEILKYQSDSQHVLFSLRKLYFDVYTLKETVDIFNDIFTWPITLLISDTTLQLINYLDYIFMTNFRYPQEQIAKIITSDIAIILVTFVPVICLIALCDLVLKEAGKILRSSYQLRWNLPNLKSREKKELYAFSNFILENYPAFSAARFTHIDRSTIPKNFFYWVHFLAIKLFNNKHYRRIRLFVLILHSSVVCAHIYFCITVFDTAFLFQYIVGSFGLVASIFFNASFFVTEKTFTTLENTIYSYFWSPSSTTKEVQECITRDCKYVTFAVILNTFLGIFAGIVLVPVGEALNHQFAIFFFRKYLPQVHYLLDVVFLLSFVVAGHVVVNWANVVAYYSYLAIGQVYLSIEVIKHWSAGYEDQDDDSLFYSTEYQRVVKERIRSSIIRHIELLRLFRIVSGAARQLLPLLTLGGISMCLSAISFFYFEIFDLLYWRYFQYFVWAISSLITGTLIIHSGQELEDQTGTLFPMLNEVRWITFNESNKRCILLMLTIAQTPVRLQFSDSLSVNYELGISIVRNVYSFGAILARVTDFSI</sequence>
<feature type="transmembrane region" description="Helical" evidence="8">
    <location>
        <begin position="1339"/>
        <end position="1358"/>
    </location>
</feature>
<feature type="transmembrane region" description="Helical" evidence="8">
    <location>
        <begin position="26"/>
        <end position="43"/>
    </location>
</feature>
<feature type="transmembrane region" description="Helical" evidence="8">
    <location>
        <begin position="64"/>
        <end position="85"/>
    </location>
</feature>
<evidence type="ECO:0000256" key="2">
    <source>
        <dbReference type="ARBA" id="ARBA00022475"/>
    </source>
</evidence>
<dbReference type="GO" id="GO:0007165">
    <property type="term" value="P:signal transduction"/>
    <property type="evidence" value="ECO:0007669"/>
    <property type="project" value="UniProtKB-KW"/>
</dbReference>
<feature type="transmembrane region" description="Helical" evidence="8">
    <location>
        <begin position="2528"/>
        <end position="2547"/>
    </location>
</feature>
<feature type="transmembrane region" description="Helical" evidence="8">
    <location>
        <begin position="431"/>
        <end position="449"/>
    </location>
</feature>
<keyword evidence="7" id="KW-0807">Transducer</keyword>
<feature type="transmembrane region" description="Helical" evidence="8">
    <location>
        <begin position="2652"/>
        <end position="2669"/>
    </location>
</feature>
<proteinExistence type="predicted"/>
<feature type="transmembrane region" description="Helical" evidence="8">
    <location>
        <begin position="683"/>
        <end position="702"/>
    </location>
</feature>
<organism evidence="9 10">
    <name type="scientific">Tenebrio molitor</name>
    <name type="common">Yellow mealworm beetle</name>
    <dbReference type="NCBI Taxonomy" id="7067"/>
    <lineage>
        <taxon>Eukaryota</taxon>
        <taxon>Metazoa</taxon>
        <taxon>Ecdysozoa</taxon>
        <taxon>Arthropoda</taxon>
        <taxon>Hexapoda</taxon>
        <taxon>Insecta</taxon>
        <taxon>Pterygota</taxon>
        <taxon>Neoptera</taxon>
        <taxon>Endopterygota</taxon>
        <taxon>Coleoptera</taxon>
        <taxon>Polyphaga</taxon>
        <taxon>Cucujiformia</taxon>
        <taxon>Tenebrionidae</taxon>
        <taxon>Tenebrio</taxon>
    </lineage>
</organism>
<dbReference type="GO" id="GO:0050909">
    <property type="term" value="P:sensory perception of taste"/>
    <property type="evidence" value="ECO:0007669"/>
    <property type="project" value="InterPro"/>
</dbReference>
<feature type="transmembrane region" description="Helical" evidence="8">
    <location>
        <begin position="1154"/>
        <end position="1178"/>
    </location>
</feature>
<dbReference type="GO" id="GO:0030425">
    <property type="term" value="C:dendrite"/>
    <property type="evidence" value="ECO:0007669"/>
    <property type="project" value="TreeGrafter"/>
</dbReference>
<feature type="transmembrane region" description="Helical" evidence="8">
    <location>
        <begin position="1421"/>
        <end position="1441"/>
    </location>
</feature>
<evidence type="ECO:0000256" key="5">
    <source>
        <dbReference type="ARBA" id="ARBA00023136"/>
    </source>
</evidence>
<feature type="transmembrane region" description="Helical" evidence="8">
    <location>
        <begin position="1518"/>
        <end position="1541"/>
    </location>
</feature>
<dbReference type="InterPro" id="IPR013604">
    <property type="entry name" value="7TM_chemorcpt"/>
</dbReference>
<evidence type="ECO:0000256" key="8">
    <source>
        <dbReference type="SAM" id="Phobius"/>
    </source>
</evidence>
<dbReference type="Pfam" id="PF08395">
    <property type="entry name" value="7tm_7"/>
    <property type="match status" value="3"/>
</dbReference>
<feature type="transmembrane region" description="Helical" evidence="8">
    <location>
        <begin position="1720"/>
        <end position="1737"/>
    </location>
</feature>
<evidence type="ECO:0000256" key="1">
    <source>
        <dbReference type="ARBA" id="ARBA00004651"/>
    </source>
</evidence>
<feature type="transmembrane region" description="Helical" evidence="8">
    <location>
        <begin position="722"/>
        <end position="741"/>
    </location>
</feature>
<comment type="subcellular location">
    <subcellularLocation>
        <location evidence="1">Cell membrane</location>
        <topology evidence="1">Multi-pass membrane protein</topology>
    </subcellularLocation>
</comment>
<dbReference type="PANTHER" id="PTHR21143:SF104">
    <property type="entry name" value="GUSTATORY RECEPTOR 8A-RELATED"/>
    <property type="match status" value="1"/>
</dbReference>
<dbReference type="GO" id="GO:0005886">
    <property type="term" value="C:plasma membrane"/>
    <property type="evidence" value="ECO:0007669"/>
    <property type="project" value="UniProtKB-SubCell"/>
</dbReference>
<feature type="transmembrane region" description="Helical" evidence="8">
    <location>
        <begin position="872"/>
        <end position="893"/>
    </location>
</feature>
<comment type="caution">
    <text evidence="9">The sequence shown here is derived from an EMBL/GenBank/DDBJ whole genome shotgun (WGS) entry which is preliminary data.</text>
</comment>
<feature type="transmembrane region" description="Helical" evidence="8">
    <location>
        <begin position="1598"/>
        <end position="1618"/>
    </location>
</feature>
<feature type="transmembrane region" description="Helical" evidence="8">
    <location>
        <begin position="1379"/>
        <end position="1401"/>
    </location>
</feature>
<feature type="transmembrane region" description="Helical" evidence="8">
    <location>
        <begin position="2611"/>
        <end position="2632"/>
    </location>
</feature>
<feature type="transmembrane region" description="Helical" evidence="8">
    <location>
        <begin position="164"/>
        <end position="184"/>
    </location>
</feature>
<feature type="transmembrane region" description="Helical" evidence="8">
    <location>
        <begin position="1053"/>
        <end position="1076"/>
    </location>
</feature>
<feature type="transmembrane region" description="Helical" evidence="8">
    <location>
        <begin position="2220"/>
        <end position="2249"/>
    </location>
</feature>
<feature type="transmembrane region" description="Helical" evidence="8">
    <location>
        <begin position="977"/>
        <end position="996"/>
    </location>
</feature>
<evidence type="ECO:0000313" key="9">
    <source>
        <dbReference type="EMBL" id="KAH0811318.1"/>
    </source>
</evidence>
<feature type="transmembrane region" description="Helical" evidence="8">
    <location>
        <begin position="2758"/>
        <end position="2779"/>
    </location>
</feature>
<feature type="transmembrane region" description="Helical" evidence="8">
    <location>
        <begin position="2281"/>
        <end position="2302"/>
    </location>
</feature>
<feature type="transmembrane region" description="Helical" evidence="8">
    <location>
        <begin position="935"/>
        <end position="957"/>
    </location>
</feature>
<evidence type="ECO:0000256" key="7">
    <source>
        <dbReference type="ARBA" id="ARBA00023224"/>
    </source>
</evidence>
<feature type="transmembrane region" description="Helical" evidence="8">
    <location>
        <begin position="493"/>
        <end position="513"/>
    </location>
</feature>
<dbReference type="Proteomes" id="UP000719412">
    <property type="component" value="Unassembled WGS sequence"/>
</dbReference>
<feature type="transmembrane region" description="Helical" evidence="8">
    <location>
        <begin position="605"/>
        <end position="625"/>
    </location>
</feature>
<feature type="transmembrane region" description="Helical" evidence="8">
    <location>
        <begin position="105"/>
        <end position="121"/>
    </location>
</feature>
<feature type="transmembrane region" description="Helical" evidence="8">
    <location>
        <begin position="1479"/>
        <end position="1498"/>
    </location>
</feature>
<feature type="transmembrane region" description="Helical" evidence="8">
    <location>
        <begin position="3110"/>
        <end position="3132"/>
    </location>
</feature>
<feature type="transmembrane region" description="Helical" evidence="8">
    <location>
        <begin position="836"/>
        <end position="857"/>
    </location>
</feature>
<feature type="transmembrane region" description="Helical" evidence="8">
    <location>
        <begin position="2469"/>
        <end position="2487"/>
    </location>
</feature>
<accession>A0A8J6HB77</accession>
<feature type="transmembrane region" description="Helical" evidence="8">
    <location>
        <begin position="645"/>
        <end position="662"/>
    </location>
</feature>
<evidence type="ECO:0000256" key="4">
    <source>
        <dbReference type="ARBA" id="ARBA00022989"/>
    </source>
</evidence>
<feature type="transmembrane region" description="Helical" evidence="8">
    <location>
        <begin position="2986"/>
        <end position="3006"/>
    </location>
</feature>
<feature type="transmembrane region" description="Helical" evidence="8">
    <location>
        <begin position="1190"/>
        <end position="1215"/>
    </location>
</feature>
<feature type="transmembrane region" description="Helical" evidence="8">
    <location>
        <begin position="346"/>
        <end position="365"/>
    </location>
</feature>
<dbReference type="GO" id="GO:0030424">
    <property type="term" value="C:axon"/>
    <property type="evidence" value="ECO:0007669"/>
    <property type="project" value="TreeGrafter"/>
</dbReference>
<reference evidence="9" key="2">
    <citation type="submission" date="2021-08" db="EMBL/GenBank/DDBJ databases">
        <authorList>
            <person name="Eriksson T."/>
        </authorList>
    </citation>
    <scope>NUCLEOTIDE SEQUENCE</scope>
    <source>
        <strain evidence="9">Stoneville</strain>
        <tissue evidence="9">Whole head</tissue>
    </source>
</reference>
<keyword evidence="5 8" id="KW-0472">Membrane</keyword>
<dbReference type="SUPFAM" id="SSF53850">
    <property type="entry name" value="Periplasmic binding protein-like II"/>
    <property type="match status" value="1"/>
</dbReference>
<keyword evidence="4 8" id="KW-1133">Transmembrane helix</keyword>
<feature type="transmembrane region" description="Helical" evidence="8">
    <location>
        <begin position="1299"/>
        <end position="1317"/>
    </location>
</feature>
<protein>
    <submittedName>
        <fullName evidence="9">Uncharacterized protein</fullName>
    </submittedName>
</protein>
<dbReference type="GO" id="GO:0043025">
    <property type="term" value="C:neuronal cell body"/>
    <property type="evidence" value="ECO:0007669"/>
    <property type="project" value="TreeGrafter"/>
</dbReference>
<reference evidence="9" key="1">
    <citation type="journal article" date="2020" name="J Insects Food Feed">
        <title>The yellow mealworm (Tenebrio molitor) genome: a resource for the emerging insects as food and feed industry.</title>
        <authorList>
            <person name="Eriksson T."/>
            <person name="Andere A."/>
            <person name="Kelstrup H."/>
            <person name="Emery V."/>
            <person name="Picard C."/>
        </authorList>
    </citation>
    <scope>NUCLEOTIDE SEQUENCE</scope>
    <source>
        <strain evidence="9">Stoneville</strain>
        <tissue evidence="9">Whole head</tissue>
    </source>
</reference>
<feature type="transmembrane region" description="Helical" evidence="8">
    <location>
        <begin position="204"/>
        <end position="223"/>
    </location>
</feature>
<keyword evidence="6" id="KW-0675">Receptor</keyword>
<feature type="transmembrane region" description="Helical" evidence="8">
    <location>
        <begin position="392"/>
        <end position="425"/>
    </location>
</feature>
<dbReference type="EMBL" id="JABDTM020026894">
    <property type="protein sequence ID" value="KAH0811318.1"/>
    <property type="molecule type" value="Genomic_DNA"/>
</dbReference>
<dbReference type="GO" id="GO:0008049">
    <property type="term" value="P:male courtship behavior"/>
    <property type="evidence" value="ECO:0007669"/>
    <property type="project" value="TreeGrafter"/>
</dbReference>
<dbReference type="GO" id="GO:0007635">
    <property type="term" value="P:chemosensory behavior"/>
    <property type="evidence" value="ECO:0007669"/>
    <property type="project" value="TreeGrafter"/>
</dbReference>
<gene>
    <name evidence="9" type="ORF">GEV33_011478</name>
</gene>
<evidence type="ECO:0000256" key="3">
    <source>
        <dbReference type="ARBA" id="ARBA00022692"/>
    </source>
</evidence>
<feature type="transmembrane region" description="Helical" evidence="8">
    <location>
        <begin position="3083"/>
        <end position="3104"/>
    </location>
</feature>
<name>A0A8J6HB77_TENMO</name>
<feature type="transmembrane region" description="Helical" evidence="8">
    <location>
        <begin position="1778"/>
        <end position="1800"/>
    </location>
</feature>
<dbReference type="Gene3D" id="3.40.190.10">
    <property type="entry name" value="Periplasmic binding protein-like II"/>
    <property type="match status" value="1"/>
</dbReference>
<feature type="transmembrane region" description="Helical" evidence="8">
    <location>
        <begin position="533"/>
        <end position="560"/>
    </location>
</feature>
<feature type="transmembrane region" description="Helical" evidence="8">
    <location>
        <begin position="1091"/>
        <end position="1112"/>
    </location>
</feature>
<feature type="transmembrane region" description="Helical" evidence="8">
    <location>
        <begin position="2715"/>
        <end position="2738"/>
    </location>
</feature>
<feature type="transmembrane region" description="Helical" evidence="8">
    <location>
        <begin position="2887"/>
        <end position="2908"/>
    </location>
</feature>
<feature type="transmembrane region" description="Helical" evidence="8">
    <location>
        <begin position="2944"/>
        <end position="2966"/>
    </location>
</feature>
<feature type="transmembrane region" description="Helical" evidence="8">
    <location>
        <begin position="1678"/>
        <end position="1700"/>
    </location>
</feature>
<feature type="transmembrane region" description="Helical" evidence="8">
    <location>
        <begin position="2860"/>
        <end position="2881"/>
    </location>
</feature>
<dbReference type="PANTHER" id="PTHR21143">
    <property type="entry name" value="INVERTEBRATE GUSTATORY RECEPTOR"/>
    <property type="match status" value="1"/>
</dbReference>